<dbReference type="InterPro" id="IPR006680">
    <property type="entry name" value="Amidohydro-rel"/>
</dbReference>
<dbReference type="PANTHER" id="PTHR43135:SF3">
    <property type="entry name" value="ALPHA-D-RIBOSE 1-METHYLPHOSPHONATE 5-TRIPHOSPHATE DIPHOSPHATASE"/>
    <property type="match status" value="1"/>
</dbReference>
<accession>A0ABX0AC54</accession>
<dbReference type="SUPFAM" id="SSF51338">
    <property type="entry name" value="Composite domain of metallo-dependent hydrolases"/>
    <property type="match status" value="1"/>
</dbReference>
<dbReference type="InterPro" id="IPR011059">
    <property type="entry name" value="Metal-dep_hydrolase_composite"/>
</dbReference>
<feature type="domain" description="Amidohydrolase-related" evidence="2">
    <location>
        <begin position="95"/>
        <end position="445"/>
    </location>
</feature>
<dbReference type="Pfam" id="PF01979">
    <property type="entry name" value="Amidohydro_1"/>
    <property type="match status" value="1"/>
</dbReference>
<organism evidence="3 4">
    <name type="scientific">Pseudoxanthomonas gei</name>
    <dbReference type="NCBI Taxonomy" id="1383030"/>
    <lineage>
        <taxon>Bacteria</taxon>
        <taxon>Pseudomonadati</taxon>
        <taxon>Pseudomonadota</taxon>
        <taxon>Gammaproteobacteria</taxon>
        <taxon>Lysobacterales</taxon>
        <taxon>Lysobacteraceae</taxon>
        <taxon>Pseudoxanthomonas</taxon>
    </lineage>
</organism>
<reference evidence="3 4" key="1">
    <citation type="submission" date="2018-07" db="EMBL/GenBank/DDBJ databases">
        <title>Whole genome Sequencing of Pseudoxanthomonas gei KCTC 32298 (T).</title>
        <authorList>
            <person name="Kumar S."/>
            <person name="Bansal K."/>
            <person name="Kaur A."/>
            <person name="Patil P."/>
            <person name="Sharma S."/>
            <person name="Patil P.B."/>
        </authorList>
    </citation>
    <scope>NUCLEOTIDE SEQUENCE [LARGE SCALE GENOMIC DNA]</scope>
    <source>
        <strain evidence="3 4">KCTC 32298</strain>
    </source>
</reference>
<dbReference type="Gene3D" id="2.30.40.10">
    <property type="entry name" value="Urease, subunit C, domain 1"/>
    <property type="match status" value="1"/>
</dbReference>
<evidence type="ECO:0000313" key="3">
    <source>
        <dbReference type="EMBL" id="NDK38197.1"/>
    </source>
</evidence>
<proteinExistence type="predicted"/>
<sequence length="449" mass="46601">MRHRSGMLYRGWRAGLGAAVLLAGAAHAHESTPAPAAAGAVAVPIVLKAAHLFDGRSGQLVSPGLVVVEGSRITAVGAGAALPANARVIELGDATLLPGYIDAHTHISYDYNENWAQGFYEGMLRFPVEQSLHAARNAKATLQAGVTSAREVGAGDFIDVALRNAINAGIAEGPRMLVAGHALGSTGGHCDSSPFPPDTVKPSGPLQGVCNGPEECRLATRLQMKYGADLIKICASGGVLSESDPVDVPQLTPEELRAIMSEAHSWGRKVAAHSHGDVAAKLAVEAGVDSIEHGSFLTTPTLQLMKQKGVYLVPTRMTQVWVLDKADTYPPKIGAKARAAGASHSAMFRNALKIGVPIAFGTDAAVYPHGINAQEFGDMVDLGMSPSAALLTSSQGSAKLLGIDAETGTLEAGKFADIVAVPGDVLRDIRATEKPVLVMKQGTVVKSAE</sequence>
<comment type="caution">
    <text evidence="3">The sequence shown here is derived from an EMBL/GenBank/DDBJ whole genome shotgun (WGS) entry which is preliminary data.</text>
</comment>
<name>A0ABX0AC54_9GAMM</name>
<feature type="chain" id="PRO_5045145730" evidence="1">
    <location>
        <begin position="29"/>
        <end position="449"/>
    </location>
</feature>
<dbReference type="EMBL" id="QOVG01000002">
    <property type="protein sequence ID" value="NDK38197.1"/>
    <property type="molecule type" value="Genomic_DNA"/>
</dbReference>
<evidence type="ECO:0000313" key="4">
    <source>
        <dbReference type="Proteomes" id="UP001429354"/>
    </source>
</evidence>
<feature type="signal peptide" evidence="1">
    <location>
        <begin position="1"/>
        <end position="28"/>
    </location>
</feature>
<dbReference type="SUPFAM" id="SSF51556">
    <property type="entry name" value="Metallo-dependent hydrolases"/>
    <property type="match status" value="1"/>
</dbReference>
<evidence type="ECO:0000259" key="2">
    <source>
        <dbReference type="Pfam" id="PF01979"/>
    </source>
</evidence>
<protein>
    <submittedName>
        <fullName evidence="3">Amidohydrolase family protein</fullName>
    </submittedName>
</protein>
<dbReference type="CDD" id="cd01299">
    <property type="entry name" value="Met_dep_hydrolase_A"/>
    <property type="match status" value="1"/>
</dbReference>
<dbReference type="PANTHER" id="PTHR43135">
    <property type="entry name" value="ALPHA-D-RIBOSE 1-METHYLPHOSPHONATE 5-TRIPHOSPHATE DIPHOSPHATASE"/>
    <property type="match status" value="1"/>
</dbReference>
<dbReference type="Gene3D" id="3.20.20.140">
    <property type="entry name" value="Metal-dependent hydrolases"/>
    <property type="match status" value="1"/>
</dbReference>
<evidence type="ECO:0000256" key="1">
    <source>
        <dbReference type="SAM" id="SignalP"/>
    </source>
</evidence>
<keyword evidence="4" id="KW-1185">Reference proteome</keyword>
<gene>
    <name evidence="3" type="ORF">DT603_05000</name>
</gene>
<dbReference type="Proteomes" id="UP001429354">
    <property type="component" value="Unassembled WGS sequence"/>
</dbReference>
<dbReference type="InterPro" id="IPR032466">
    <property type="entry name" value="Metal_Hydrolase"/>
</dbReference>
<dbReference type="InterPro" id="IPR057744">
    <property type="entry name" value="OTAase-like"/>
</dbReference>
<dbReference type="RefSeq" id="WP_162348739.1">
    <property type="nucleotide sequence ID" value="NZ_QOVG01000002.1"/>
</dbReference>
<keyword evidence="1" id="KW-0732">Signal</keyword>
<dbReference type="InterPro" id="IPR051781">
    <property type="entry name" value="Metallo-dep_Hydrolase"/>
</dbReference>